<dbReference type="EnsemblMetazoa" id="MESCA009410-RA">
    <property type="protein sequence ID" value="MESCA009410-PA"/>
    <property type="gene ID" value="MESCA009410"/>
</dbReference>
<dbReference type="Proteomes" id="UP000015102">
    <property type="component" value="Unassembled WGS sequence"/>
</dbReference>
<sequence>QYISDETIHNVQWSAALFTSNIFYHAPQQQVSNPFRRQINDGFKPKQQQQQQQFFVQQSQSIEVPFNQKNNLINQRPPAQQNRFPVPNQFAPPQPKSNPVFQRSLENQLRIPQQPYQVLPSTQVSSVVPKEEFHSQNFLTLRNHKHVVQGTLFSAGMRFYQVKDSLANGNSVILQKTSAGKIKVNDAHMVSSTSQPQTVLFTPSTDSYNRQKKSADINCYK</sequence>
<dbReference type="EMBL" id="CAQQ02381545">
    <property type="status" value="NOT_ANNOTATED_CDS"/>
    <property type="molecule type" value="Genomic_DNA"/>
</dbReference>
<dbReference type="HOGENOM" id="CLU_1253373_0_0_1"/>
<dbReference type="AlphaFoldDB" id="T1GZV3"/>
<name>T1GZV3_MEGSC</name>
<reference evidence="2" key="1">
    <citation type="submission" date="2013-02" db="EMBL/GenBank/DDBJ databases">
        <authorList>
            <person name="Hughes D."/>
        </authorList>
    </citation>
    <scope>NUCLEOTIDE SEQUENCE</scope>
    <source>
        <strain>Durham</strain>
        <strain evidence="2">NC isolate 2 -- Noor lab</strain>
    </source>
</reference>
<accession>T1GZV3</accession>
<evidence type="ECO:0000313" key="2">
    <source>
        <dbReference type="Proteomes" id="UP000015102"/>
    </source>
</evidence>
<reference evidence="1" key="2">
    <citation type="submission" date="2015-06" db="UniProtKB">
        <authorList>
            <consortium name="EnsemblMetazoa"/>
        </authorList>
    </citation>
    <scope>IDENTIFICATION</scope>
</reference>
<keyword evidence="2" id="KW-1185">Reference proteome</keyword>
<dbReference type="EMBL" id="CAQQ02381544">
    <property type="status" value="NOT_ANNOTATED_CDS"/>
    <property type="molecule type" value="Genomic_DNA"/>
</dbReference>
<evidence type="ECO:0000313" key="1">
    <source>
        <dbReference type="EnsemblMetazoa" id="MESCA009410-PA"/>
    </source>
</evidence>
<dbReference type="STRING" id="36166.T1GZV3"/>
<protein>
    <submittedName>
        <fullName evidence="1">Uncharacterized protein</fullName>
    </submittedName>
</protein>
<proteinExistence type="predicted"/>
<organism evidence="1 2">
    <name type="scientific">Megaselia scalaris</name>
    <name type="common">Humpbacked fly</name>
    <name type="synonym">Phora scalaris</name>
    <dbReference type="NCBI Taxonomy" id="36166"/>
    <lineage>
        <taxon>Eukaryota</taxon>
        <taxon>Metazoa</taxon>
        <taxon>Ecdysozoa</taxon>
        <taxon>Arthropoda</taxon>
        <taxon>Hexapoda</taxon>
        <taxon>Insecta</taxon>
        <taxon>Pterygota</taxon>
        <taxon>Neoptera</taxon>
        <taxon>Endopterygota</taxon>
        <taxon>Diptera</taxon>
        <taxon>Brachycera</taxon>
        <taxon>Muscomorpha</taxon>
        <taxon>Platypezoidea</taxon>
        <taxon>Phoridae</taxon>
        <taxon>Megaseliini</taxon>
        <taxon>Megaselia</taxon>
    </lineage>
</organism>